<evidence type="ECO:0000313" key="3">
    <source>
        <dbReference type="EMBL" id="KAG0292061.1"/>
    </source>
</evidence>
<keyword evidence="2" id="KW-1133">Transmembrane helix</keyword>
<organism evidence="3 4">
    <name type="scientific">Linnemannia gamsii</name>
    <dbReference type="NCBI Taxonomy" id="64522"/>
    <lineage>
        <taxon>Eukaryota</taxon>
        <taxon>Fungi</taxon>
        <taxon>Fungi incertae sedis</taxon>
        <taxon>Mucoromycota</taxon>
        <taxon>Mortierellomycotina</taxon>
        <taxon>Mortierellomycetes</taxon>
        <taxon>Mortierellales</taxon>
        <taxon>Mortierellaceae</taxon>
        <taxon>Linnemannia</taxon>
    </lineage>
</organism>
<feature type="region of interest" description="Disordered" evidence="1">
    <location>
        <begin position="557"/>
        <end position="597"/>
    </location>
</feature>
<feature type="transmembrane region" description="Helical" evidence="2">
    <location>
        <begin position="374"/>
        <end position="395"/>
    </location>
</feature>
<name>A0ABQ7K5G3_9FUNG</name>
<gene>
    <name evidence="3" type="ORF">BGZ96_004592</name>
</gene>
<accession>A0ABQ7K5G3</accession>
<keyword evidence="2" id="KW-0812">Transmembrane</keyword>
<evidence type="ECO:0000256" key="2">
    <source>
        <dbReference type="SAM" id="Phobius"/>
    </source>
</evidence>
<keyword evidence="4" id="KW-1185">Reference proteome</keyword>
<keyword evidence="2" id="KW-0472">Membrane</keyword>
<dbReference type="Proteomes" id="UP001194696">
    <property type="component" value="Unassembled WGS sequence"/>
</dbReference>
<dbReference type="EMBL" id="JAAAIM010000213">
    <property type="protein sequence ID" value="KAG0292061.1"/>
    <property type="molecule type" value="Genomic_DNA"/>
</dbReference>
<sequence>MTSPATPVDPTKLIELTNESGTPVIVLVPTTSSDAPDPTEATPVYEQALEILISTNGSTTVANSATAQFILDQYYIDSTTHDKKYSTIYNLLVSTSNWYVPVANLGVVQDIFATPPSYPAQTAAADEAAAIANAGVFYQTISAYPTSALATNFQNAMGGTLNNASGPADGSPNSSANVASSISDSVKAFFQSTKSFKNVTLAGLVAMENYYLSFPFIWADPGHTGNATYYLYSSSGKATSFVGTISLTKPAQLDVTLANGGYTCTFSPASNPSDTTSVDVNSSQAKALTYSNGVFIDDPDSDTPSIAVKGTFQVKRFFTQQPADTQIIAVLTGTINGSICLGFDSPQKSDDKTNSEFWDALFHPKTSAQIFQSVMQIGGAIMLLFFFGQVLYGIYKWASNLSKAKEPTTDELLKAQQESLEKILSEKIDAIAKQISNGQQQAPDSPEAASEAIAEQRDVVADNQNQANLEDSLKLQQDNAQELAKFESEMSSDQLVRLEEVGSQIQDSNTALENATPETLPTVVEEQTTALTKLSDDVSSLTADVSNILSKESSTMIEQNTELSDAIHQDIEDSDSNAAEDKANDDPDAADPFVPEV</sequence>
<evidence type="ECO:0000313" key="4">
    <source>
        <dbReference type="Proteomes" id="UP001194696"/>
    </source>
</evidence>
<evidence type="ECO:0000256" key="1">
    <source>
        <dbReference type="SAM" id="MobiDB-lite"/>
    </source>
</evidence>
<protein>
    <submittedName>
        <fullName evidence="3">Uncharacterized protein</fullName>
    </submittedName>
</protein>
<comment type="caution">
    <text evidence="3">The sequence shown here is derived from an EMBL/GenBank/DDBJ whole genome shotgun (WGS) entry which is preliminary data.</text>
</comment>
<reference evidence="3 4" key="1">
    <citation type="journal article" date="2020" name="Fungal Divers.">
        <title>Resolving the Mortierellaceae phylogeny through synthesis of multi-gene phylogenetics and phylogenomics.</title>
        <authorList>
            <person name="Vandepol N."/>
            <person name="Liber J."/>
            <person name="Desiro A."/>
            <person name="Na H."/>
            <person name="Kennedy M."/>
            <person name="Barry K."/>
            <person name="Grigoriev I.V."/>
            <person name="Miller A.N."/>
            <person name="O'Donnell K."/>
            <person name="Stajich J.E."/>
            <person name="Bonito G."/>
        </authorList>
    </citation>
    <scope>NUCLEOTIDE SEQUENCE [LARGE SCALE GENOMIC DNA]</scope>
    <source>
        <strain evidence="3 4">AD045</strain>
    </source>
</reference>
<proteinExistence type="predicted"/>